<protein>
    <submittedName>
        <fullName evidence="8">Rieske 2Fe-2S family protein</fullName>
    </submittedName>
</protein>
<keyword evidence="9" id="KW-1185">Reference proteome</keyword>
<dbReference type="InterPro" id="IPR001663">
    <property type="entry name" value="Rng_hydr_dOase-A"/>
</dbReference>
<dbReference type="AlphaFoldDB" id="A0A841PIF4"/>
<keyword evidence="2" id="KW-0001">2Fe-2S</keyword>
<accession>A0A841PIF4</accession>
<gene>
    <name evidence="8" type="ORF">HNQ71_003204</name>
</gene>
<dbReference type="PRINTS" id="PR00090">
    <property type="entry name" value="RNGDIOXGNASE"/>
</dbReference>
<dbReference type="EMBL" id="JACHEF010000003">
    <property type="protein sequence ID" value="MBB6410530.1"/>
    <property type="molecule type" value="Genomic_DNA"/>
</dbReference>
<evidence type="ECO:0000313" key="8">
    <source>
        <dbReference type="EMBL" id="MBB6410530.1"/>
    </source>
</evidence>
<evidence type="ECO:0000256" key="3">
    <source>
        <dbReference type="ARBA" id="ARBA00022723"/>
    </source>
</evidence>
<keyword evidence="4" id="KW-0560">Oxidoreductase</keyword>
<comment type="cofactor">
    <cofactor evidence="1">
        <name>Fe cation</name>
        <dbReference type="ChEBI" id="CHEBI:24875"/>
    </cofactor>
</comment>
<dbReference type="Gene3D" id="3.90.380.10">
    <property type="entry name" value="Naphthalene 1,2-dioxygenase Alpha Subunit, Chain A, domain 1"/>
    <property type="match status" value="1"/>
</dbReference>
<evidence type="ECO:0000256" key="4">
    <source>
        <dbReference type="ARBA" id="ARBA00023002"/>
    </source>
</evidence>
<dbReference type="CDD" id="cd03469">
    <property type="entry name" value="Rieske_RO_Alpha_N"/>
    <property type="match status" value="1"/>
</dbReference>
<evidence type="ECO:0000259" key="7">
    <source>
        <dbReference type="PROSITE" id="PS51296"/>
    </source>
</evidence>
<keyword evidence="3" id="KW-0479">Metal-binding</keyword>
<dbReference type="PANTHER" id="PTHR43756">
    <property type="entry name" value="CHOLINE MONOOXYGENASE, CHLOROPLASTIC"/>
    <property type="match status" value="1"/>
</dbReference>
<dbReference type="PANTHER" id="PTHR43756:SF5">
    <property type="entry name" value="CHOLINE MONOOXYGENASE, CHLOROPLASTIC"/>
    <property type="match status" value="1"/>
</dbReference>
<dbReference type="InterPro" id="IPR017941">
    <property type="entry name" value="Rieske_2Fe-2S"/>
</dbReference>
<name>A0A841PIF4_9HYPH</name>
<evidence type="ECO:0000256" key="6">
    <source>
        <dbReference type="ARBA" id="ARBA00023014"/>
    </source>
</evidence>
<dbReference type="InterPro" id="IPR036922">
    <property type="entry name" value="Rieske_2Fe-2S_sf"/>
</dbReference>
<dbReference type="GO" id="GO:0005506">
    <property type="term" value="F:iron ion binding"/>
    <property type="evidence" value="ECO:0007669"/>
    <property type="project" value="InterPro"/>
</dbReference>
<proteinExistence type="predicted"/>
<dbReference type="Pfam" id="PF00848">
    <property type="entry name" value="Ring_hydroxyl_A"/>
    <property type="match status" value="1"/>
</dbReference>
<dbReference type="RefSeq" id="WP_246461587.1">
    <property type="nucleotide sequence ID" value="NZ_JACHEF010000003.1"/>
</dbReference>
<evidence type="ECO:0000256" key="1">
    <source>
        <dbReference type="ARBA" id="ARBA00001962"/>
    </source>
</evidence>
<dbReference type="PROSITE" id="PS51296">
    <property type="entry name" value="RIESKE"/>
    <property type="match status" value="1"/>
</dbReference>
<comment type="caution">
    <text evidence="8">The sequence shown here is derived from an EMBL/GenBank/DDBJ whole genome shotgun (WGS) entry which is preliminary data.</text>
</comment>
<dbReference type="GO" id="GO:0016491">
    <property type="term" value="F:oxidoreductase activity"/>
    <property type="evidence" value="ECO:0007669"/>
    <property type="project" value="UniProtKB-KW"/>
</dbReference>
<dbReference type="Proteomes" id="UP000556329">
    <property type="component" value="Unassembled WGS sequence"/>
</dbReference>
<reference evidence="8 9" key="1">
    <citation type="submission" date="2020-08" db="EMBL/GenBank/DDBJ databases">
        <title>Genomic Encyclopedia of Type Strains, Phase IV (KMG-IV): sequencing the most valuable type-strain genomes for metagenomic binning, comparative biology and taxonomic classification.</title>
        <authorList>
            <person name="Goeker M."/>
        </authorList>
    </citation>
    <scope>NUCLEOTIDE SEQUENCE [LARGE SCALE GENOMIC DNA]</scope>
    <source>
        <strain evidence="8 9">DSM 100039</strain>
    </source>
</reference>
<dbReference type="Pfam" id="PF00355">
    <property type="entry name" value="Rieske"/>
    <property type="match status" value="1"/>
</dbReference>
<organism evidence="8 9">
    <name type="scientific">Mesorhizobium sangaii</name>
    <dbReference type="NCBI Taxonomy" id="505389"/>
    <lineage>
        <taxon>Bacteria</taxon>
        <taxon>Pseudomonadati</taxon>
        <taxon>Pseudomonadota</taxon>
        <taxon>Alphaproteobacteria</taxon>
        <taxon>Hyphomicrobiales</taxon>
        <taxon>Phyllobacteriaceae</taxon>
        <taxon>Mesorhizobium</taxon>
    </lineage>
</organism>
<evidence type="ECO:0000256" key="2">
    <source>
        <dbReference type="ARBA" id="ARBA00022714"/>
    </source>
</evidence>
<dbReference type="SUPFAM" id="SSF50022">
    <property type="entry name" value="ISP domain"/>
    <property type="match status" value="1"/>
</dbReference>
<keyword evidence="5" id="KW-0408">Iron</keyword>
<dbReference type="InterPro" id="IPR015879">
    <property type="entry name" value="Ring_hydroxy_dOase_asu_C_dom"/>
</dbReference>
<dbReference type="Gene3D" id="2.102.10.10">
    <property type="entry name" value="Rieske [2Fe-2S] iron-sulphur domain"/>
    <property type="match status" value="1"/>
</dbReference>
<dbReference type="SUPFAM" id="SSF55961">
    <property type="entry name" value="Bet v1-like"/>
    <property type="match status" value="1"/>
</dbReference>
<dbReference type="CDD" id="cd08884">
    <property type="entry name" value="RHO_alpha_C_GbcA-like"/>
    <property type="match status" value="1"/>
</dbReference>
<keyword evidence="6" id="KW-0411">Iron-sulfur</keyword>
<feature type="domain" description="Rieske" evidence="7">
    <location>
        <begin position="45"/>
        <end position="154"/>
    </location>
</feature>
<evidence type="ECO:0000256" key="5">
    <source>
        <dbReference type="ARBA" id="ARBA00023004"/>
    </source>
</evidence>
<evidence type="ECO:0000313" key="9">
    <source>
        <dbReference type="Proteomes" id="UP000556329"/>
    </source>
</evidence>
<dbReference type="GO" id="GO:0051537">
    <property type="term" value="F:2 iron, 2 sulfur cluster binding"/>
    <property type="evidence" value="ECO:0007669"/>
    <property type="project" value="UniProtKB-KW"/>
</dbReference>
<sequence length="415" mass="46405">MQPIASERDPYNGLTRAEPTLPSSAYWDADSYQRDLDAIWYKSWLLVCREADLAQPLAFRTFRIGTQEIVLLRDETGELRALHNTCRHRGSQLCQESEGRLKARLITCPYHAWSYSLRGDLVRVPSKSLPEGFDKADHPLYRVALSVWRGFVFVNLQEDAAGSAETSFDPASGSLANWPLETLVTGHVLRKVMNCNWKIFWENFNECLHCPGVHKDLSRLVPIYGRGLMGRHDDPEWSRHADNDAPEFSGGLRAGAQTWSRDGQAHGPIFAGLTSAERAAGQTYATNLPSMFIVGHVDYVRTVRLVPLGPEQTELVAEWLFAPEALDATDIDNIVAFGKQVLEEDAAICEVNQKGLRSIRHAAGVLMPEEYDLHRFHNWIRERHAAVTPQALKITAISAGIATSRSRKTPPAGRA</sequence>